<dbReference type="PANTHER" id="PTHR47160:SF10">
    <property type="entry name" value="MULE TRANSPOSASE DOMAIN-CONTAINING PROTEIN"/>
    <property type="match status" value="1"/>
</dbReference>
<dbReference type="Proteomes" id="UP000663856">
    <property type="component" value="Unassembled WGS sequence"/>
</dbReference>
<evidence type="ECO:0008006" key="8">
    <source>
        <dbReference type="Google" id="ProtNLM"/>
    </source>
</evidence>
<keyword evidence="1" id="KW-0479">Metal-binding</keyword>
<sequence length="479" mass="55112">MSISPDSTFDANENLSFIKSNKGQPLLVMNEQLYKCNKKTARKKYWICIVNGCSMVVHTDENDVYLYGGKCDHHHESNSDVIQTTHLRQQMKERVLNELTPIGIIYEEEMAKTPLSTASVATFPTNQEIHQTFVKARRKILPILPQSCLFTILDPFKLTIDGKRFLLLDESRVRRERLLLYASDLQLDILFDSETIYMDGTFSKASSHFVQIYIIHGIKHGACVPCLFALMVNKKAATYRQLFSELKNLALDRNKNFLPKLFVTDFESGVIPVLKADFPSSKHYGCYFHYTQCIFRNLKQLGMQSKYVSDESVRGLCKKLMALAMMPENTVLSAYDEINKDAQMLPDSPMKPLLNYFEKNWLSNVDMWNVYAAESRTNNICEAYHSRINCRILRNHPNIWKFIKFLQAEEKRAQLVIIQWSAGASKKQQPRTAFIQSRINTLYARYNDGVINSSDLLTGLSLVVGAKKKRIETQFTAEE</sequence>
<dbReference type="PANTHER" id="PTHR47160">
    <property type="entry name" value="PUTATIVE-RELATED"/>
    <property type="match status" value="1"/>
</dbReference>
<name>A0A816LEF7_9BILA</name>
<protein>
    <recommendedName>
        <fullName evidence="8">MULE transposase domain-containing protein</fullName>
    </recommendedName>
</protein>
<dbReference type="InterPro" id="IPR018289">
    <property type="entry name" value="MULE_transposase_dom"/>
</dbReference>
<evidence type="ECO:0000256" key="3">
    <source>
        <dbReference type="ARBA" id="ARBA00022833"/>
    </source>
</evidence>
<evidence type="ECO:0000256" key="2">
    <source>
        <dbReference type="ARBA" id="ARBA00022771"/>
    </source>
</evidence>
<accession>A0A816LEF7</accession>
<reference evidence="6" key="1">
    <citation type="submission" date="2021-02" db="EMBL/GenBank/DDBJ databases">
        <authorList>
            <person name="Nowell W R."/>
        </authorList>
    </citation>
    <scope>NUCLEOTIDE SEQUENCE</scope>
</reference>
<dbReference type="Pfam" id="PF10551">
    <property type="entry name" value="MULE"/>
    <property type="match status" value="1"/>
</dbReference>
<gene>
    <name evidence="6" type="ORF">WKI299_LOCUS2289</name>
</gene>
<feature type="domain" description="FLYWCH-type" evidence="4">
    <location>
        <begin position="17"/>
        <end position="75"/>
    </location>
</feature>
<feature type="domain" description="MULE transposase" evidence="5">
    <location>
        <begin position="196"/>
        <end position="291"/>
    </location>
</feature>
<evidence type="ECO:0000259" key="5">
    <source>
        <dbReference type="Pfam" id="PF10551"/>
    </source>
</evidence>
<dbReference type="Gene3D" id="2.20.25.240">
    <property type="match status" value="1"/>
</dbReference>
<evidence type="ECO:0000256" key="1">
    <source>
        <dbReference type="ARBA" id="ARBA00022723"/>
    </source>
</evidence>
<comment type="caution">
    <text evidence="6">The sequence shown here is derived from an EMBL/GenBank/DDBJ whole genome shotgun (WGS) entry which is preliminary data.</text>
</comment>
<dbReference type="InterPro" id="IPR007588">
    <property type="entry name" value="Znf_FLYWCH"/>
</dbReference>
<evidence type="ECO:0000313" key="7">
    <source>
        <dbReference type="Proteomes" id="UP000663856"/>
    </source>
</evidence>
<dbReference type="EMBL" id="CAJNRF010000219">
    <property type="protein sequence ID" value="CAF1948495.1"/>
    <property type="molecule type" value="Genomic_DNA"/>
</dbReference>
<dbReference type="Pfam" id="PF04500">
    <property type="entry name" value="FLYWCH"/>
    <property type="match status" value="1"/>
</dbReference>
<evidence type="ECO:0000259" key="4">
    <source>
        <dbReference type="Pfam" id="PF04500"/>
    </source>
</evidence>
<evidence type="ECO:0000313" key="6">
    <source>
        <dbReference type="EMBL" id="CAF1948495.1"/>
    </source>
</evidence>
<dbReference type="AlphaFoldDB" id="A0A816LEF7"/>
<organism evidence="6 7">
    <name type="scientific">Rotaria magnacalcarata</name>
    <dbReference type="NCBI Taxonomy" id="392030"/>
    <lineage>
        <taxon>Eukaryota</taxon>
        <taxon>Metazoa</taxon>
        <taxon>Spiralia</taxon>
        <taxon>Gnathifera</taxon>
        <taxon>Rotifera</taxon>
        <taxon>Eurotatoria</taxon>
        <taxon>Bdelloidea</taxon>
        <taxon>Philodinida</taxon>
        <taxon>Philodinidae</taxon>
        <taxon>Rotaria</taxon>
    </lineage>
</organism>
<keyword evidence="2" id="KW-0863">Zinc-finger</keyword>
<dbReference type="GO" id="GO:0008270">
    <property type="term" value="F:zinc ion binding"/>
    <property type="evidence" value="ECO:0007669"/>
    <property type="project" value="UniProtKB-KW"/>
</dbReference>
<proteinExistence type="predicted"/>
<keyword evidence="3" id="KW-0862">Zinc</keyword>